<dbReference type="InterPro" id="IPR027417">
    <property type="entry name" value="P-loop_NTPase"/>
</dbReference>
<reference evidence="2 3" key="1">
    <citation type="submission" date="2024-05" db="EMBL/GenBank/DDBJ databases">
        <authorList>
            <person name="Liu Q."/>
            <person name="Xin Y.-H."/>
        </authorList>
    </citation>
    <scope>NUCLEOTIDE SEQUENCE [LARGE SCALE GENOMIC DNA]</scope>
    <source>
        <strain evidence="2 3">CGMCC 1.15349</strain>
    </source>
</reference>
<evidence type="ECO:0000313" key="3">
    <source>
        <dbReference type="Proteomes" id="UP001404104"/>
    </source>
</evidence>
<dbReference type="PANTHER" id="PTHR11669:SF8">
    <property type="entry name" value="DNA POLYMERASE III SUBUNIT DELTA"/>
    <property type="match status" value="1"/>
</dbReference>
<keyword evidence="3" id="KW-1185">Reference proteome</keyword>
<dbReference type="EMBL" id="JBDIMF010000001">
    <property type="protein sequence ID" value="MEN2784924.1"/>
    <property type="molecule type" value="Genomic_DNA"/>
</dbReference>
<dbReference type="InterPro" id="IPR003593">
    <property type="entry name" value="AAA+_ATPase"/>
</dbReference>
<dbReference type="Proteomes" id="UP001404104">
    <property type="component" value="Unassembled WGS sequence"/>
</dbReference>
<accession>A0ABU9XRB7</accession>
<organism evidence="2 3">
    <name type="scientific">Sphingomonas qilianensis</name>
    <dbReference type="NCBI Taxonomy" id="1736690"/>
    <lineage>
        <taxon>Bacteria</taxon>
        <taxon>Pseudomonadati</taxon>
        <taxon>Pseudomonadota</taxon>
        <taxon>Alphaproteobacteria</taxon>
        <taxon>Sphingomonadales</taxon>
        <taxon>Sphingomonadaceae</taxon>
        <taxon>Sphingomonas</taxon>
    </lineage>
</organism>
<feature type="domain" description="AAA+ ATPase" evidence="1">
    <location>
        <begin position="23"/>
        <end position="183"/>
    </location>
</feature>
<dbReference type="InterPro" id="IPR050238">
    <property type="entry name" value="DNA_Rep/Repair_Clamp_Loader"/>
</dbReference>
<dbReference type="RefSeq" id="WP_345862304.1">
    <property type="nucleotide sequence ID" value="NZ_JBDIMF010000001.1"/>
</dbReference>
<comment type="caution">
    <text evidence="2">The sequence shown here is derived from an EMBL/GenBank/DDBJ whole genome shotgun (WGS) entry which is preliminary data.</text>
</comment>
<dbReference type="Gene3D" id="3.40.50.300">
    <property type="entry name" value="P-loop containing nucleotide triphosphate hydrolases"/>
    <property type="match status" value="1"/>
</dbReference>
<dbReference type="SUPFAM" id="SSF52540">
    <property type="entry name" value="P-loop containing nucleoside triphosphate hydrolases"/>
    <property type="match status" value="1"/>
</dbReference>
<protein>
    <submittedName>
        <fullName evidence="2">DNA polymerase III subunit delta</fullName>
    </submittedName>
</protein>
<dbReference type="Pfam" id="PF13177">
    <property type="entry name" value="DNA_pol3_delta2"/>
    <property type="match status" value="1"/>
</dbReference>
<gene>
    <name evidence="2" type="ORF">ABC969_00625</name>
</gene>
<dbReference type="PANTHER" id="PTHR11669">
    <property type="entry name" value="REPLICATION FACTOR C / DNA POLYMERASE III GAMMA-TAU SUBUNIT"/>
    <property type="match status" value="1"/>
</dbReference>
<evidence type="ECO:0000259" key="1">
    <source>
        <dbReference type="SMART" id="SM00382"/>
    </source>
</evidence>
<dbReference type="SMART" id="SM00382">
    <property type="entry name" value="AAA"/>
    <property type="match status" value="1"/>
</dbReference>
<name>A0ABU9XRB7_9SPHN</name>
<proteinExistence type="predicted"/>
<sequence length="327" mass="34243">MSLPLGNDAAHDAFLSAMASGSLHHAWLFAGPEGVGKATFARIAARRLLADGAAGPALPPGYDVPDSHPTNRLIESGAHPDYRVLARAPKDDKGSAELARSIPIAQVRALNPMFAMAPSQSSRRVIIIDAIDEVERPGASNALLKNLEEPPQGTIFLLISHAPGRLLPTIRSRCRLLRFEALDDTTMRQVLRAQQPTIADDELAALLKAGQGSPGRALGFAGLDLAQLDGAMSAIATDGDPSNARRAKLAKLLSPKAAQPRYEAFLDRAPAFIAAAAPGRQGPALRTALDSYDAARALSASARGLSLDAQATVFEMAGLVATLAPHG</sequence>
<evidence type="ECO:0000313" key="2">
    <source>
        <dbReference type="EMBL" id="MEN2784924.1"/>
    </source>
</evidence>